<accession>A0A3N0DHR6</accession>
<keyword evidence="2" id="KW-1185">Reference proteome</keyword>
<reference evidence="1 2" key="1">
    <citation type="submission" date="2018-10" db="EMBL/GenBank/DDBJ databases">
        <title>Sinomicrobium pectinilyticum sp. nov., a pectinase-producing bacterium isolated from alkaline and saline soil, and emended description of the genus Sinomicrobium.</title>
        <authorList>
            <person name="Cheng B."/>
            <person name="Li C."/>
            <person name="Lai Q."/>
            <person name="Du M."/>
            <person name="Shao Z."/>
            <person name="Xu P."/>
            <person name="Yang C."/>
        </authorList>
    </citation>
    <scope>NUCLEOTIDE SEQUENCE [LARGE SCALE GENOMIC DNA]</scope>
    <source>
        <strain evidence="1 2">5DNS001</strain>
    </source>
</reference>
<protein>
    <submittedName>
        <fullName evidence="1">Uncharacterized protein</fullName>
    </submittedName>
</protein>
<name>A0A3N0DHR6_SINP1</name>
<gene>
    <name evidence="1" type="ORF">ED312_21830</name>
</gene>
<dbReference type="Proteomes" id="UP000267469">
    <property type="component" value="Unassembled WGS sequence"/>
</dbReference>
<evidence type="ECO:0000313" key="2">
    <source>
        <dbReference type="Proteomes" id="UP000267469"/>
    </source>
</evidence>
<organism evidence="1 2">
    <name type="scientific">Sinomicrobium pectinilyticum</name>
    <dbReference type="NCBI Taxonomy" id="1084421"/>
    <lineage>
        <taxon>Bacteria</taxon>
        <taxon>Pseudomonadati</taxon>
        <taxon>Bacteroidota</taxon>
        <taxon>Flavobacteriia</taxon>
        <taxon>Flavobacteriales</taxon>
        <taxon>Flavobacteriaceae</taxon>
        <taxon>Sinomicrobium</taxon>
    </lineage>
</organism>
<evidence type="ECO:0000313" key="1">
    <source>
        <dbReference type="EMBL" id="RNL75220.1"/>
    </source>
</evidence>
<sequence length="91" mass="10892">MYEAKQFVNPKTLTYLENGQYPSIVELNGRFKGDKIYDCGFTIIEYILAKYGQKKFIDLIENYGNLKKTFNVTEEQFCKDWYEFVKNKYLT</sequence>
<comment type="caution">
    <text evidence="1">The sequence shown here is derived from an EMBL/GenBank/DDBJ whole genome shotgun (WGS) entry which is preliminary data.</text>
</comment>
<dbReference type="EMBL" id="RJTM01000175">
    <property type="protein sequence ID" value="RNL75220.1"/>
    <property type="molecule type" value="Genomic_DNA"/>
</dbReference>
<dbReference type="AlphaFoldDB" id="A0A3N0DHR6"/>
<proteinExistence type="predicted"/>